<feature type="compositionally biased region" description="Pro residues" evidence="1">
    <location>
        <begin position="360"/>
        <end position="369"/>
    </location>
</feature>
<feature type="region of interest" description="Disordered" evidence="1">
    <location>
        <begin position="102"/>
        <end position="134"/>
    </location>
</feature>
<name>A0A165YU33_9AGAM</name>
<evidence type="ECO:0000313" key="3">
    <source>
        <dbReference type="Proteomes" id="UP000076798"/>
    </source>
</evidence>
<feature type="compositionally biased region" description="Low complexity" evidence="1">
    <location>
        <begin position="310"/>
        <end position="323"/>
    </location>
</feature>
<feature type="region of interest" description="Disordered" evidence="1">
    <location>
        <begin position="220"/>
        <end position="289"/>
    </location>
</feature>
<proteinExistence type="predicted"/>
<protein>
    <submittedName>
        <fullName evidence="2">Uncharacterized protein</fullName>
    </submittedName>
</protein>
<evidence type="ECO:0000313" key="2">
    <source>
        <dbReference type="EMBL" id="KZT33606.1"/>
    </source>
</evidence>
<feature type="region of interest" description="Disordered" evidence="1">
    <location>
        <begin position="44"/>
        <end position="87"/>
    </location>
</feature>
<feature type="compositionally biased region" description="Pro residues" evidence="1">
    <location>
        <begin position="267"/>
        <end position="276"/>
    </location>
</feature>
<keyword evidence="3" id="KW-1185">Reference proteome</keyword>
<evidence type="ECO:0000256" key="1">
    <source>
        <dbReference type="SAM" id="MobiDB-lite"/>
    </source>
</evidence>
<reference evidence="2 3" key="1">
    <citation type="journal article" date="2016" name="Mol. Biol. Evol.">
        <title>Comparative Genomics of Early-Diverging Mushroom-Forming Fungi Provides Insights into the Origins of Lignocellulose Decay Capabilities.</title>
        <authorList>
            <person name="Nagy L.G."/>
            <person name="Riley R."/>
            <person name="Tritt A."/>
            <person name="Adam C."/>
            <person name="Daum C."/>
            <person name="Floudas D."/>
            <person name="Sun H."/>
            <person name="Yadav J.S."/>
            <person name="Pangilinan J."/>
            <person name="Larsson K.H."/>
            <person name="Matsuura K."/>
            <person name="Barry K."/>
            <person name="Labutti K."/>
            <person name="Kuo R."/>
            <person name="Ohm R.A."/>
            <person name="Bhattacharya S.S."/>
            <person name="Shirouzu T."/>
            <person name="Yoshinaga Y."/>
            <person name="Martin F.M."/>
            <person name="Grigoriev I.V."/>
            <person name="Hibbett D.S."/>
        </authorList>
    </citation>
    <scope>NUCLEOTIDE SEQUENCE [LARGE SCALE GENOMIC DNA]</scope>
    <source>
        <strain evidence="2 3">HHB10207 ss-3</strain>
    </source>
</reference>
<organism evidence="2 3">
    <name type="scientific">Sistotremastrum suecicum HHB10207 ss-3</name>
    <dbReference type="NCBI Taxonomy" id="1314776"/>
    <lineage>
        <taxon>Eukaryota</taxon>
        <taxon>Fungi</taxon>
        <taxon>Dikarya</taxon>
        <taxon>Basidiomycota</taxon>
        <taxon>Agaricomycotina</taxon>
        <taxon>Agaricomycetes</taxon>
        <taxon>Sistotremastrales</taxon>
        <taxon>Sistotremastraceae</taxon>
        <taxon>Sistotremastrum</taxon>
    </lineage>
</organism>
<gene>
    <name evidence="2" type="ORF">SISSUDRAFT_1122786</name>
</gene>
<feature type="compositionally biased region" description="Gly residues" evidence="1">
    <location>
        <begin position="324"/>
        <end position="336"/>
    </location>
</feature>
<dbReference type="Proteomes" id="UP000076798">
    <property type="component" value="Unassembled WGS sequence"/>
</dbReference>
<dbReference type="EMBL" id="KV428230">
    <property type="protein sequence ID" value="KZT33606.1"/>
    <property type="molecule type" value="Genomic_DNA"/>
</dbReference>
<accession>A0A165YU33</accession>
<feature type="region of interest" description="Disordered" evidence="1">
    <location>
        <begin position="310"/>
        <end position="343"/>
    </location>
</feature>
<feature type="compositionally biased region" description="Low complexity" evidence="1">
    <location>
        <begin position="104"/>
        <end position="123"/>
    </location>
</feature>
<feature type="region of interest" description="Disordered" evidence="1">
    <location>
        <begin position="353"/>
        <end position="372"/>
    </location>
</feature>
<dbReference type="AlphaFoldDB" id="A0A165YU33"/>
<sequence>MPSTTTPKDHIPHDDIDKHLFEVLTQLYLPYLITGFGQPISRRYSDPGPLPVGERPASRQGPPCAQNPGHMAGNYISHPRPEPPAPMLRMLNKLLYGPEWQIRPSNVPGPSNSSPSSNNDASSTPIPATARTPKPALGHVHVSQAHHGAGSSGSGIRKNSALEKRMNELVARARIVMAQALFTMTDPDYDDEGHPGHELGQIQKEFEHISTLRDLRNFSSSLDLNSGSGRGVRQQKGKGKQSEVQDRGMQTVETKQSKAAPEAKPSVTPPSVPQPGPSVEREGDMGIPPSILPAELAQLLEVLAALGRPARSLSPTSSPYSSRGSGGLSPQGGGSGYSAHHYTAPRPSSPYMAALYGAAPNPPNPPLEQPRPLNLHPQVNQKSHLEMLGEEIFQRDQMVRPSIDLYLPPPHALPNRPEDYPQAQRYWHPPTHYELSLPEFSGQNHCWLIDPQGQKVSDHRFADMQSFVNALFRVLAARGLLPRMWTGMNSRSYEFLIKWMTFACVEFRLCSESWKAAVILPYWYSQYINRSAGVSHMTQPPMSTESPTYPV</sequence>